<evidence type="ECO:0000313" key="3">
    <source>
        <dbReference type="EMBL" id="PWN34314.1"/>
    </source>
</evidence>
<dbReference type="GeneID" id="37024529"/>
<feature type="region of interest" description="Disordered" evidence="1">
    <location>
        <begin position="138"/>
        <end position="266"/>
    </location>
</feature>
<feature type="compositionally biased region" description="Low complexity" evidence="1">
    <location>
        <begin position="326"/>
        <end position="339"/>
    </location>
</feature>
<evidence type="ECO:0000259" key="2">
    <source>
        <dbReference type="PROSITE" id="PS51140"/>
    </source>
</evidence>
<feature type="compositionally biased region" description="Polar residues" evidence="1">
    <location>
        <begin position="92"/>
        <end position="106"/>
    </location>
</feature>
<dbReference type="AlphaFoldDB" id="A0A316VAN1"/>
<dbReference type="EMBL" id="KZ819604">
    <property type="protein sequence ID" value="PWN34314.1"/>
    <property type="molecule type" value="Genomic_DNA"/>
</dbReference>
<dbReference type="RefSeq" id="XP_025354616.1">
    <property type="nucleotide sequence ID" value="XM_025502748.1"/>
</dbReference>
<dbReference type="InterPro" id="IPR009060">
    <property type="entry name" value="UBA-like_sf"/>
</dbReference>
<dbReference type="InterPro" id="IPR003892">
    <property type="entry name" value="CUE"/>
</dbReference>
<dbReference type="OrthoDB" id="9942608at2759"/>
<dbReference type="GO" id="GO:0031624">
    <property type="term" value="F:ubiquitin conjugating enzyme binding"/>
    <property type="evidence" value="ECO:0007669"/>
    <property type="project" value="TreeGrafter"/>
</dbReference>
<protein>
    <recommendedName>
        <fullName evidence="2">CUE domain-containing protein</fullName>
    </recommendedName>
</protein>
<feature type="domain" description="CUE" evidence="2">
    <location>
        <begin position="97"/>
        <end position="140"/>
    </location>
</feature>
<feature type="region of interest" description="Disordered" evidence="1">
    <location>
        <begin position="283"/>
        <end position="516"/>
    </location>
</feature>
<evidence type="ECO:0000256" key="1">
    <source>
        <dbReference type="SAM" id="MobiDB-lite"/>
    </source>
</evidence>
<feature type="compositionally biased region" description="Acidic residues" evidence="1">
    <location>
        <begin position="500"/>
        <end position="516"/>
    </location>
</feature>
<dbReference type="GO" id="GO:0043130">
    <property type="term" value="F:ubiquitin binding"/>
    <property type="evidence" value="ECO:0007669"/>
    <property type="project" value="InterPro"/>
</dbReference>
<feature type="compositionally biased region" description="Basic and acidic residues" evidence="1">
    <location>
        <begin position="256"/>
        <end position="266"/>
    </location>
</feature>
<dbReference type="PANTHER" id="PTHR16461:SF5">
    <property type="entry name" value="TOLL-INTERACTING PROTEIN"/>
    <property type="match status" value="1"/>
</dbReference>
<dbReference type="SMART" id="SM00546">
    <property type="entry name" value="CUE"/>
    <property type="match status" value="1"/>
</dbReference>
<gene>
    <name evidence="3" type="ORF">FA14DRAFT_71382</name>
</gene>
<feature type="compositionally biased region" description="Polar residues" evidence="1">
    <location>
        <begin position="366"/>
        <end position="382"/>
    </location>
</feature>
<name>A0A316VAN1_9BASI</name>
<feature type="compositionally biased region" description="Basic and acidic residues" evidence="1">
    <location>
        <begin position="35"/>
        <end position="44"/>
    </location>
</feature>
<dbReference type="Proteomes" id="UP000245771">
    <property type="component" value="Unassembled WGS sequence"/>
</dbReference>
<feature type="region of interest" description="Disordered" evidence="1">
    <location>
        <begin position="1"/>
        <end position="109"/>
    </location>
</feature>
<dbReference type="STRING" id="1280837.A0A316VAN1"/>
<reference evidence="3 4" key="1">
    <citation type="journal article" date="2018" name="Mol. Biol. Evol.">
        <title>Broad Genomic Sampling Reveals a Smut Pathogenic Ancestry of the Fungal Clade Ustilaginomycotina.</title>
        <authorList>
            <person name="Kijpornyongpan T."/>
            <person name="Mondo S.J."/>
            <person name="Barry K."/>
            <person name="Sandor L."/>
            <person name="Lee J."/>
            <person name="Lipzen A."/>
            <person name="Pangilinan J."/>
            <person name="LaButti K."/>
            <person name="Hainaut M."/>
            <person name="Henrissat B."/>
            <person name="Grigoriev I.V."/>
            <person name="Spatafora J.W."/>
            <person name="Aime M.C."/>
        </authorList>
    </citation>
    <scope>NUCLEOTIDE SEQUENCE [LARGE SCALE GENOMIC DNA]</scope>
    <source>
        <strain evidence="3 4">MCA 3882</strain>
    </source>
</reference>
<dbReference type="PROSITE" id="PS51140">
    <property type="entry name" value="CUE"/>
    <property type="match status" value="1"/>
</dbReference>
<keyword evidence="4" id="KW-1185">Reference proteome</keyword>
<feature type="compositionally biased region" description="Polar residues" evidence="1">
    <location>
        <begin position="223"/>
        <end position="244"/>
    </location>
</feature>
<sequence length="516" mass="54187">MSEPDSKLDMTALSDALDGGSNAGGTKDVPTQSKPSEEAARETMNKSNTLTVDAKEKDGKGSPETLSPPGSPAEEQTTQSAATATPAIPSENTQATQLDPTTQQIKTMFPDIDTDTIQAVVVAEGGDFERAINTLLQMSDPSYVPPPPRELSQTEQDEQFARSLAASEEQQARSQRPFVNPSSARGGALGSLFGMGGQGQEQSQSPAYDPNNLSYQPRVRRTASGNQTTNAPRPTYSPQNSTGYNGQGGAGLPGPKEAKQWQEDINKFAEQGFAKAASTFSALRQKGEQAWAQRSQGSPGAGAYNDQVPPSGRGGSFFGGWNQRNPSGSSGSTASPTIGSGRGFDRDPSPVGENELAKILARGRNDSASGESSPARKNSLSSIADRYKKVAGGQRQGGSKSSSMSKNDGIDDDADDANFGWDDAGRTGGGKASEKTFEPIKISDNSVDSPPISAKSQSQRNAVSLMEGSAGRGITSPRSGSHAESDKNATAHQDAHNHDDDDDDLEYVANPFEDED</sequence>
<accession>A0A316VAN1</accession>
<dbReference type="SUPFAM" id="SSF46934">
    <property type="entry name" value="UBA-like"/>
    <property type="match status" value="1"/>
</dbReference>
<feature type="compositionally biased region" description="Gly residues" evidence="1">
    <location>
        <begin position="187"/>
        <end position="199"/>
    </location>
</feature>
<dbReference type="InParanoid" id="A0A316VAN1"/>
<evidence type="ECO:0000313" key="4">
    <source>
        <dbReference type="Proteomes" id="UP000245771"/>
    </source>
</evidence>
<feature type="compositionally biased region" description="Low complexity" evidence="1">
    <location>
        <begin position="72"/>
        <end position="91"/>
    </location>
</feature>
<feature type="compositionally biased region" description="Basic and acidic residues" evidence="1">
    <location>
        <begin position="481"/>
        <end position="499"/>
    </location>
</feature>
<dbReference type="GO" id="GO:0005737">
    <property type="term" value="C:cytoplasm"/>
    <property type="evidence" value="ECO:0007669"/>
    <property type="project" value="TreeGrafter"/>
</dbReference>
<proteinExistence type="predicted"/>
<dbReference type="CDD" id="cd14279">
    <property type="entry name" value="CUE"/>
    <property type="match status" value="1"/>
</dbReference>
<dbReference type="PANTHER" id="PTHR16461">
    <property type="entry name" value="TOLL-INTERACTING PROTEIN"/>
    <property type="match status" value="1"/>
</dbReference>
<dbReference type="GO" id="GO:0006511">
    <property type="term" value="P:ubiquitin-dependent protein catabolic process"/>
    <property type="evidence" value="ECO:0007669"/>
    <property type="project" value="TreeGrafter"/>
</dbReference>
<organism evidence="3 4">
    <name type="scientific">Meira miltonrushii</name>
    <dbReference type="NCBI Taxonomy" id="1280837"/>
    <lineage>
        <taxon>Eukaryota</taxon>
        <taxon>Fungi</taxon>
        <taxon>Dikarya</taxon>
        <taxon>Basidiomycota</taxon>
        <taxon>Ustilaginomycotina</taxon>
        <taxon>Exobasidiomycetes</taxon>
        <taxon>Exobasidiales</taxon>
        <taxon>Brachybasidiaceae</taxon>
        <taxon>Meira</taxon>
    </lineage>
</organism>
<feature type="compositionally biased region" description="Low complexity" evidence="1">
    <location>
        <begin position="397"/>
        <end position="407"/>
    </location>
</feature>
<feature type="compositionally biased region" description="Polar residues" evidence="1">
    <location>
        <begin position="443"/>
        <end position="462"/>
    </location>
</feature>
<dbReference type="Gene3D" id="1.10.8.10">
    <property type="entry name" value="DNA helicase RuvA subunit, C-terminal domain"/>
    <property type="match status" value="1"/>
</dbReference>
<dbReference type="Pfam" id="PF02845">
    <property type="entry name" value="CUE"/>
    <property type="match status" value="1"/>
</dbReference>